<dbReference type="Gene3D" id="3.40.1350.10">
    <property type="match status" value="1"/>
</dbReference>
<evidence type="ECO:0000313" key="5">
    <source>
        <dbReference type="EMBL" id="BAD78995.1"/>
    </source>
</evidence>
<dbReference type="GO" id="GO:0016788">
    <property type="term" value="F:hydrolase activity, acting on ester bonds"/>
    <property type="evidence" value="ECO:0007669"/>
    <property type="project" value="InterPro"/>
</dbReference>
<organism evidence="5 6">
    <name type="scientific">Synechococcus sp. (strain ATCC 27144 / PCC 6301 / SAUG 1402/1)</name>
    <name type="common">Anacystis nidulans</name>
    <dbReference type="NCBI Taxonomy" id="269084"/>
    <lineage>
        <taxon>Bacteria</taxon>
        <taxon>Bacillati</taxon>
        <taxon>Cyanobacteriota</taxon>
        <taxon>Cyanophyceae</taxon>
        <taxon>Synechococcales</taxon>
        <taxon>Synechococcaceae</taxon>
        <taxon>Synechococcus</taxon>
    </lineage>
</organism>
<dbReference type="GO" id="GO:0004518">
    <property type="term" value="F:nuclease activity"/>
    <property type="evidence" value="ECO:0007669"/>
    <property type="project" value="UniProtKB-KW"/>
</dbReference>
<dbReference type="Proteomes" id="UP000001175">
    <property type="component" value="Chromosome"/>
</dbReference>
<dbReference type="RefSeq" id="WP_011243117.1">
    <property type="nucleotide sequence ID" value="NC_006576.1"/>
</dbReference>
<feature type="domain" description="VRR-NUC" evidence="4">
    <location>
        <begin position="3"/>
        <end position="108"/>
    </location>
</feature>
<dbReference type="GeneID" id="72429565"/>
<dbReference type="EMBL" id="AP008231">
    <property type="protein sequence ID" value="BAD78995.1"/>
    <property type="molecule type" value="Genomic_DNA"/>
</dbReference>
<proteinExistence type="predicted"/>
<name>A0A0H3K1W5_SYNP6</name>
<gene>
    <name evidence="5" type="ordered locus">syc0805_c</name>
</gene>
<keyword evidence="2" id="KW-0540">Nuclease</keyword>
<protein>
    <recommendedName>
        <fullName evidence="4">VRR-NUC domain-containing protein</fullName>
    </recommendedName>
</protein>
<reference evidence="5 6" key="1">
    <citation type="journal article" date="2007" name="Photosyn. Res.">
        <title>Complete nucleotide sequence of the freshwater unicellular cyanobacterium Synechococcus elongatus PCC 6301 chromosome: gene content and organization.</title>
        <authorList>
            <person name="Sugita C."/>
            <person name="Ogata K."/>
            <person name="Shikata M."/>
            <person name="Jikuya H."/>
            <person name="Takano J."/>
            <person name="Furumichi M."/>
            <person name="Kanehisa M."/>
            <person name="Omata T."/>
            <person name="Sugiura M."/>
            <person name="Sugita M."/>
        </authorList>
    </citation>
    <scope>NUCLEOTIDE SEQUENCE [LARGE SCALE GENOMIC DNA]</scope>
    <source>
        <strain evidence="6">ATCC 27144 / PCC 6301 / SAUG 1402/1</strain>
    </source>
</reference>
<dbReference type="GO" id="GO:0003676">
    <property type="term" value="F:nucleic acid binding"/>
    <property type="evidence" value="ECO:0007669"/>
    <property type="project" value="InterPro"/>
</dbReference>
<dbReference type="Pfam" id="PF08774">
    <property type="entry name" value="VRR_NUC"/>
    <property type="match status" value="1"/>
</dbReference>
<evidence type="ECO:0000256" key="3">
    <source>
        <dbReference type="ARBA" id="ARBA00022801"/>
    </source>
</evidence>
<evidence type="ECO:0000259" key="4">
    <source>
        <dbReference type="SMART" id="SM00990"/>
    </source>
</evidence>
<accession>A0A0H3K1W5</accession>
<dbReference type="KEGG" id="syc:syc0805_c"/>
<keyword evidence="3" id="KW-0378">Hydrolase</keyword>
<evidence type="ECO:0000256" key="2">
    <source>
        <dbReference type="ARBA" id="ARBA00022722"/>
    </source>
</evidence>
<dbReference type="InterPro" id="IPR014883">
    <property type="entry name" value="VRR_NUC"/>
</dbReference>
<dbReference type="eggNOG" id="ENOG5032YEF">
    <property type="taxonomic scope" value="Bacteria"/>
</dbReference>
<comment type="cofactor">
    <cofactor evidence="1">
        <name>Mg(2+)</name>
        <dbReference type="ChEBI" id="CHEBI:18420"/>
    </cofactor>
</comment>
<sequence>MANSETSLQARLWKTLSQSPDVRLWRNNVGTCKAADGRFVRFGLCPGSSDLIGLTRVTITPDMVGQTIALFTAIEVKTPTGRVTPEQQSFIDFVQRSGGRAGVARSMQDANKIISGEGHV</sequence>
<dbReference type="SMART" id="SM00990">
    <property type="entry name" value="VRR_NUC"/>
    <property type="match status" value="1"/>
</dbReference>
<dbReference type="InterPro" id="IPR011856">
    <property type="entry name" value="tRNA_endonuc-like_dom_sf"/>
</dbReference>
<evidence type="ECO:0000256" key="1">
    <source>
        <dbReference type="ARBA" id="ARBA00001946"/>
    </source>
</evidence>
<dbReference type="AlphaFoldDB" id="A0A0H3K1W5"/>
<evidence type="ECO:0000313" key="6">
    <source>
        <dbReference type="Proteomes" id="UP000001175"/>
    </source>
</evidence>